<dbReference type="Proteomes" id="UP001560267">
    <property type="component" value="Unassembled WGS sequence"/>
</dbReference>
<proteinExistence type="predicted"/>
<dbReference type="RefSeq" id="WP_367183888.1">
    <property type="nucleotide sequence ID" value="NZ_JBFSHR010000080.1"/>
</dbReference>
<organism evidence="1 2">
    <name type="scientific">Ferrimicrobium acidiphilum</name>
    <dbReference type="NCBI Taxonomy" id="121039"/>
    <lineage>
        <taxon>Bacteria</taxon>
        <taxon>Bacillati</taxon>
        <taxon>Actinomycetota</taxon>
        <taxon>Acidimicrobiia</taxon>
        <taxon>Acidimicrobiales</taxon>
        <taxon>Acidimicrobiaceae</taxon>
        <taxon>Ferrimicrobium</taxon>
    </lineage>
</organism>
<dbReference type="GO" id="GO:0016787">
    <property type="term" value="F:hydrolase activity"/>
    <property type="evidence" value="ECO:0007669"/>
    <property type="project" value="UniProtKB-KW"/>
</dbReference>
<evidence type="ECO:0000313" key="1">
    <source>
        <dbReference type="EMBL" id="MEX6430760.1"/>
    </source>
</evidence>
<dbReference type="Pfam" id="PF13279">
    <property type="entry name" value="4HBT_2"/>
    <property type="match status" value="1"/>
</dbReference>
<keyword evidence="2" id="KW-1185">Reference proteome</keyword>
<reference evidence="1 2" key="1">
    <citation type="submission" date="2024-07" db="EMBL/GenBank/DDBJ databases">
        <title>Draft Genome Sequence of Ferrimicrobium acidiphilum Strain YE2023, Isolated from a Pulp of Bioleach Reactor.</title>
        <authorList>
            <person name="Elkina Y.A."/>
            <person name="Bulaeva A.G."/>
            <person name="Beletsky A.V."/>
            <person name="Mardanov A.V."/>
        </authorList>
    </citation>
    <scope>NUCLEOTIDE SEQUENCE [LARGE SCALE GENOMIC DNA]</scope>
    <source>
        <strain evidence="1 2">YE2023</strain>
    </source>
</reference>
<dbReference type="InterPro" id="IPR029069">
    <property type="entry name" value="HotDog_dom_sf"/>
</dbReference>
<name>A0ABV3Y641_9ACTN</name>
<dbReference type="CDD" id="cd00586">
    <property type="entry name" value="4HBT"/>
    <property type="match status" value="1"/>
</dbReference>
<dbReference type="SUPFAM" id="SSF54637">
    <property type="entry name" value="Thioesterase/thiol ester dehydrase-isomerase"/>
    <property type="match status" value="1"/>
</dbReference>
<keyword evidence="1" id="KW-0378">Hydrolase</keyword>
<dbReference type="Gene3D" id="3.10.129.10">
    <property type="entry name" value="Hotdog Thioesterase"/>
    <property type="match status" value="1"/>
</dbReference>
<dbReference type="EMBL" id="JBFSHR010000080">
    <property type="protein sequence ID" value="MEX6430760.1"/>
    <property type="molecule type" value="Genomic_DNA"/>
</dbReference>
<accession>A0ABV3Y641</accession>
<gene>
    <name evidence="1" type="ORF">AB6A68_13085</name>
</gene>
<sequence>MCYVARVGITGCYMREDGMGMAAVAEHIEYRRELFPDDTVTIHTALMRVSNSSCQFKHTMTCEEIGEVIATAELTGVHIDRSTHSSRPFPLEVRDAFESIRITT</sequence>
<comment type="caution">
    <text evidence="1">The sequence shown here is derived from an EMBL/GenBank/DDBJ whole genome shotgun (WGS) entry which is preliminary data.</text>
</comment>
<protein>
    <submittedName>
        <fullName evidence="1">Acyl-CoA thioesterase</fullName>
        <ecNumber evidence="1">3.1.2.-</ecNumber>
    </submittedName>
</protein>
<dbReference type="EC" id="3.1.2.-" evidence="1"/>
<evidence type="ECO:0000313" key="2">
    <source>
        <dbReference type="Proteomes" id="UP001560267"/>
    </source>
</evidence>